<keyword evidence="14" id="KW-1133">Transmembrane helix</keyword>
<dbReference type="GO" id="GO:0004694">
    <property type="term" value="F:eukaryotic translation initiation factor 2alpha kinase activity"/>
    <property type="evidence" value="ECO:0007669"/>
    <property type="project" value="TreeGrafter"/>
</dbReference>
<dbReference type="GO" id="GO:0003743">
    <property type="term" value="F:translation initiation factor activity"/>
    <property type="evidence" value="ECO:0007669"/>
    <property type="project" value="UniProtKB-KW"/>
</dbReference>
<dbReference type="GO" id="GO:0005524">
    <property type="term" value="F:ATP binding"/>
    <property type="evidence" value="ECO:0007669"/>
    <property type="project" value="UniProtKB-UniRule"/>
</dbReference>
<dbReference type="KEGG" id="muo:115461322"/>
<dbReference type="GeneID" id="115461322"/>
<evidence type="ECO:0000256" key="30">
    <source>
        <dbReference type="SAM" id="SignalP"/>
    </source>
</evidence>
<dbReference type="InterPro" id="IPR000719">
    <property type="entry name" value="Prot_kinase_dom"/>
</dbReference>
<evidence type="ECO:0000256" key="11">
    <source>
        <dbReference type="ARBA" id="ARBA00022824"/>
    </source>
</evidence>
<dbReference type="CDD" id="cd14048">
    <property type="entry name" value="STKc_EIF2AK3_PERK"/>
    <property type="match status" value="1"/>
</dbReference>
<proteinExistence type="inferred from homology"/>
<keyword evidence="3" id="KW-0723">Serine/threonine-protein kinase</keyword>
<evidence type="ECO:0000256" key="7">
    <source>
        <dbReference type="ARBA" id="ARBA00022729"/>
    </source>
</evidence>
<protein>
    <recommendedName>
        <fullName evidence="26">Eukaryotic translation initiation factor 2-alpha kinase 3</fullName>
        <ecNumber evidence="2">2.7.11.1</ecNumber>
    </recommendedName>
    <alternativeName>
        <fullName evidence="21">PRKR-like endoplasmic reticulum kinase</fullName>
    </alternativeName>
    <alternativeName>
        <fullName evidence="27">Protein tyrosine kinase EIF2AK3</fullName>
    </alternativeName>
</protein>
<evidence type="ECO:0000256" key="29">
    <source>
        <dbReference type="SAM" id="MobiDB-lite"/>
    </source>
</evidence>
<keyword evidence="17" id="KW-0829">Tyrosine-protein kinase</keyword>
<dbReference type="SUPFAM" id="SSF50998">
    <property type="entry name" value="Quinoprotein alcohol dehydrogenase-like"/>
    <property type="match status" value="1"/>
</dbReference>
<keyword evidence="9" id="KW-0013">ADP-ribosylation</keyword>
<evidence type="ECO:0000256" key="3">
    <source>
        <dbReference type="ARBA" id="ARBA00022527"/>
    </source>
</evidence>
<dbReference type="CTD" id="9451"/>
<dbReference type="InterPro" id="IPR008271">
    <property type="entry name" value="Ser/Thr_kinase_AS"/>
</dbReference>
<evidence type="ECO:0000256" key="8">
    <source>
        <dbReference type="ARBA" id="ARBA00022741"/>
    </source>
</evidence>
<evidence type="ECO:0000256" key="10">
    <source>
        <dbReference type="ARBA" id="ARBA00022777"/>
    </source>
</evidence>
<gene>
    <name evidence="33" type="primary">EIF2AK3</name>
</gene>
<keyword evidence="13" id="KW-0810">Translation regulation</keyword>
<evidence type="ECO:0000256" key="9">
    <source>
        <dbReference type="ARBA" id="ARBA00022765"/>
    </source>
</evidence>
<dbReference type="PROSITE" id="PS00108">
    <property type="entry name" value="PROTEIN_KINASE_ST"/>
    <property type="match status" value="1"/>
</dbReference>
<evidence type="ECO:0000256" key="21">
    <source>
        <dbReference type="ARBA" id="ARBA00041500"/>
    </source>
</evidence>
<dbReference type="GO" id="GO:0005789">
    <property type="term" value="C:endoplasmic reticulum membrane"/>
    <property type="evidence" value="ECO:0007669"/>
    <property type="project" value="UniProtKB-SubCell"/>
</dbReference>
<evidence type="ECO:0000256" key="14">
    <source>
        <dbReference type="ARBA" id="ARBA00022989"/>
    </source>
</evidence>
<dbReference type="InterPro" id="IPR015943">
    <property type="entry name" value="WD40/YVTN_repeat-like_dom_sf"/>
</dbReference>
<dbReference type="OrthoDB" id="341578at2759"/>
<dbReference type="Gene3D" id="2.130.10.10">
    <property type="entry name" value="YVTN repeat-like/Quinoprotein amine dehydrogenase"/>
    <property type="match status" value="1"/>
</dbReference>
<comment type="catalytic activity">
    <reaction evidence="23">
        <text>L-seryl-[protein] + ATP = O-phospho-L-seryl-[protein] + ADP + H(+)</text>
        <dbReference type="Rhea" id="RHEA:17989"/>
        <dbReference type="Rhea" id="RHEA-COMP:9863"/>
        <dbReference type="Rhea" id="RHEA-COMP:11604"/>
        <dbReference type="ChEBI" id="CHEBI:15378"/>
        <dbReference type="ChEBI" id="CHEBI:29999"/>
        <dbReference type="ChEBI" id="CHEBI:30616"/>
        <dbReference type="ChEBI" id="CHEBI:83421"/>
        <dbReference type="ChEBI" id="CHEBI:456216"/>
        <dbReference type="EC" id="2.7.11.1"/>
    </reaction>
    <physiologicalReaction direction="left-to-right" evidence="23">
        <dbReference type="Rhea" id="RHEA:17990"/>
    </physiologicalReaction>
</comment>
<accession>A0A6P7X366</accession>
<dbReference type="InterPro" id="IPR011009">
    <property type="entry name" value="Kinase-like_dom_sf"/>
</dbReference>
<evidence type="ECO:0000256" key="2">
    <source>
        <dbReference type="ARBA" id="ARBA00012513"/>
    </source>
</evidence>
<keyword evidence="10 33" id="KW-0418">Kinase</keyword>
<comment type="catalytic activity">
    <reaction evidence="24">
        <text>L-tyrosyl-[protein] + ATP = O-phospho-L-tyrosyl-[protein] + ADP + H(+)</text>
        <dbReference type="Rhea" id="RHEA:10596"/>
        <dbReference type="Rhea" id="RHEA-COMP:10136"/>
        <dbReference type="Rhea" id="RHEA-COMP:20101"/>
        <dbReference type="ChEBI" id="CHEBI:15378"/>
        <dbReference type="ChEBI" id="CHEBI:30616"/>
        <dbReference type="ChEBI" id="CHEBI:46858"/>
        <dbReference type="ChEBI" id="CHEBI:61978"/>
        <dbReference type="ChEBI" id="CHEBI:456216"/>
        <dbReference type="EC" id="2.7.10.2"/>
    </reaction>
    <physiologicalReaction direction="left-to-right" evidence="24">
        <dbReference type="Rhea" id="RHEA:10597"/>
    </physiologicalReaction>
</comment>
<evidence type="ECO:0000256" key="15">
    <source>
        <dbReference type="ARBA" id="ARBA00023016"/>
    </source>
</evidence>
<dbReference type="GO" id="GO:0004715">
    <property type="term" value="F:non-membrane spanning protein tyrosine kinase activity"/>
    <property type="evidence" value="ECO:0007669"/>
    <property type="project" value="UniProtKB-EC"/>
</dbReference>
<feature type="domain" description="Protein kinase" evidence="31">
    <location>
        <begin position="626"/>
        <end position="1103"/>
    </location>
</feature>
<feature type="binding site" evidence="28">
    <location>
        <position position="655"/>
    </location>
    <ligand>
        <name>ATP</name>
        <dbReference type="ChEBI" id="CHEBI:30616"/>
    </ligand>
</feature>
<keyword evidence="33" id="KW-0648">Protein biosynthesis</keyword>
<organism evidence="32 33">
    <name type="scientific">Microcaecilia unicolor</name>
    <dbReference type="NCBI Taxonomy" id="1415580"/>
    <lineage>
        <taxon>Eukaryota</taxon>
        <taxon>Metazoa</taxon>
        <taxon>Chordata</taxon>
        <taxon>Craniata</taxon>
        <taxon>Vertebrata</taxon>
        <taxon>Euteleostomi</taxon>
        <taxon>Amphibia</taxon>
        <taxon>Gymnophiona</taxon>
        <taxon>Siphonopidae</taxon>
        <taxon>Microcaecilia</taxon>
    </lineage>
</organism>
<dbReference type="SMART" id="SM00220">
    <property type="entry name" value="S_TKc"/>
    <property type="match status" value="1"/>
</dbReference>
<evidence type="ECO:0000256" key="19">
    <source>
        <dbReference type="ARBA" id="ARBA00023230"/>
    </source>
</evidence>
<evidence type="ECO:0000256" key="13">
    <source>
        <dbReference type="ARBA" id="ARBA00022845"/>
    </source>
</evidence>
<dbReference type="PROSITE" id="PS00107">
    <property type="entry name" value="PROTEIN_KINASE_ATP"/>
    <property type="match status" value="1"/>
</dbReference>
<dbReference type="FunCoup" id="A0A6P7X366">
    <property type="interactions" value="3067"/>
</dbReference>
<evidence type="ECO:0000256" key="24">
    <source>
        <dbReference type="ARBA" id="ARBA00051942"/>
    </source>
</evidence>
<dbReference type="GO" id="GO:0005634">
    <property type="term" value="C:nucleus"/>
    <property type="evidence" value="ECO:0007669"/>
    <property type="project" value="TreeGrafter"/>
</dbReference>
<evidence type="ECO:0000256" key="25">
    <source>
        <dbReference type="ARBA" id="ARBA00062422"/>
    </source>
</evidence>
<dbReference type="InterPro" id="IPR011047">
    <property type="entry name" value="Quinoprotein_ADH-like_sf"/>
</dbReference>
<reference evidence="33" key="1">
    <citation type="submission" date="2025-08" db="UniProtKB">
        <authorList>
            <consortium name="RefSeq"/>
        </authorList>
    </citation>
    <scope>IDENTIFICATION</scope>
</reference>
<dbReference type="InterPro" id="IPR050339">
    <property type="entry name" value="CC_SR_Kinase"/>
</dbReference>
<dbReference type="AlphaFoldDB" id="A0A6P7X366"/>
<feature type="chain" id="PRO_5027715619" description="Eukaryotic translation initiation factor 2-alpha kinase 3" evidence="30">
    <location>
        <begin position="26"/>
        <end position="1134"/>
    </location>
</feature>
<keyword evidence="15" id="KW-0346">Stress response</keyword>
<dbReference type="InParanoid" id="A0A6P7X366"/>
<evidence type="ECO:0000256" key="20">
    <source>
        <dbReference type="ARBA" id="ARBA00037982"/>
    </source>
</evidence>
<evidence type="ECO:0000256" key="22">
    <source>
        <dbReference type="ARBA" id="ARBA00048659"/>
    </source>
</evidence>
<keyword evidence="4" id="KW-0597">Phosphoprotein</keyword>
<dbReference type="FunFam" id="3.30.200.20:FF:000193">
    <property type="entry name" value="Eukaryotic translation initiation factor 2-alpha kinase 3"/>
    <property type="match status" value="1"/>
</dbReference>
<evidence type="ECO:0000259" key="31">
    <source>
        <dbReference type="PROSITE" id="PS50011"/>
    </source>
</evidence>
<evidence type="ECO:0000256" key="28">
    <source>
        <dbReference type="PROSITE-ProRule" id="PRU10141"/>
    </source>
</evidence>
<keyword evidence="6" id="KW-0812">Transmembrane</keyword>
<keyword evidence="11" id="KW-0256">Endoplasmic reticulum</keyword>
<dbReference type="Gene3D" id="3.30.200.20">
    <property type="entry name" value="Phosphorylase Kinase, domain 1"/>
    <property type="match status" value="1"/>
</dbReference>
<evidence type="ECO:0000256" key="27">
    <source>
        <dbReference type="ARBA" id="ARBA00078389"/>
    </source>
</evidence>
<evidence type="ECO:0000313" key="32">
    <source>
        <dbReference type="Proteomes" id="UP000515156"/>
    </source>
</evidence>
<feature type="region of interest" description="Disordered" evidence="29">
    <location>
        <begin position="866"/>
        <end position="898"/>
    </location>
</feature>
<evidence type="ECO:0000256" key="23">
    <source>
        <dbReference type="ARBA" id="ARBA00048977"/>
    </source>
</evidence>
<feature type="region of interest" description="Disordered" evidence="29">
    <location>
        <begin position="64"/>
        <end position="88"/>
    </location>
</feature>
<keyword evidence="33" id="KW-0396">Initiation factor</keyword>
<dbReference type="GO" id="GO:0006986">
    <property type="term" value="P:response to unfolded protein"/>
    <property type="evidence" value="ECO:0007669"/>
    <property type="project" value="UniProtKB-KW"/>
</dbReference>
<evidence type="ECO:0000256" key="16">
    <source>
        <dbReference type="ARBA" id="ARBA00023136"/>
    </source>
</evidence>
<keyword evidence="7 30" id="KW-0732">Signal</keyword>
<evidence type="ECO:0000256" key="1">
    <source>
        <dbReference type="ARBA" id="ARBA00004115"/>
    </source>
</evidence>
<dbReference type="FunFam" id="2.130.10.10:FF:000622">
    <property type="entry name" value="Eukaryotic translation initiation factor 2-alpha kinase 3"/>
    <property type="match status" value="1"/>
</dbReference>
<dbReference type="PROSITE" id="PS50011">
    <property type="entry name" value="PROTEIN_KINASE_DOM"/>
    <property type="match status" value="1"/>
</dbReference>
<comment type="similarity">
    <text evidence="20">Belongs to the protein kinase superfamily. Ser/Thr protein kinase family. GCN2 subfamily.</text>
</comment>
<keyword evidence="19" id="KW-0834">Unfolded protein response</keyword>
<dbReference type="Proteomes" id="UP000515156">
    <property type="component" value="Chromosome 2"/>
</dbReference>
<comment type="catalytic activity">
    <reaction evidence="22">
        <text>L-threonyl-[protein] + ATP = O-phospho-L-threonyl-[protein] + ADP + H(+)</text>
        <dbReference type="Rhea" id="RHEA:46608"/>
        <dbReference type="Rhea" id="RHEA-COMP:11060"/>
        <dbReference type="Rhea" id="RHEA-COMP:11605"/>
        <dbReference type="ChEBI" id="CHEBI:15378"/>
        <dbReference type="ChEBI" id="CHEBI:30013"/>
        <dbReference type="ChEBI" id="CHEBI:30616"/>
        <dbReference type="ChEBI" id="CHEBI:61977"/>
        <dbReference type="ChEBI" id="CHEBI:456216"/>
        <dbReference type="EC" id="2.7.11.1"/>
    </reaction>
    <physiologicalReaction direction="left-to-right" evidence="22">
        <dbReference type="Rhea" id="RHEA:46609"/>
    </physiologicalReaction>
</comment>
<evidence type="ECO:0000256" key="5">
    <source>
        <dbReference type="ARBA" id="ARBA00022679"/>
    </source>
</evidence>
<dbReference type="FunFam" id="1.10.510.10:FF:000251">
    <property type="entry name" value="eukaryotic translation initiation factor 2-alpha kinase 3"/>
    <property type="match status" value="1"/>
</dbReference>
<dbReference type="PANTHER" id="PTHR11042">
    <property type="entry name" value="EUKARYOTIC TRANSLATION INITIATION FACTOR 2-ALPHA KINASE EIF2-ALPHA KINASE -RELATED"/>
    <property type="match status" value="1"/>
</dbReference>
<keyword evidence="18" id="KW-0325">Glycoprotein</keyword>
<dbReference type="Pfam" id="PF00069">
    <property type="entry name" value="Pkinase"/>
    <property type="match status" value="2"/>
</dbReference>
<dbReference type="CDD" id="cd09768">
    <property type="entry name" value="Luminal_EIF2AK3"/>
    <property type="match status" value="1"/>
</dbReference>
<evidence type="ECO:0000313" key="33">
    <source>
        <dbReference type="RefSeq" id="XP_030046898.1"/>
    </source>
</evidence>
<evidence type="ECO:0000256" key="6">
    <source>
        <dbReference type="ARBA" id="ARBA00022692"/>
    </source>
</evidence>
<dbReference type="Gene3D" id="1.10.510.10">
    <property type="entry name" value="Transferase(Phosphotransferase) domain 1"/>
    <property type="match status" value="1"/>
</dbReference>
<feature type="signal peptide" evidence="30">
    <location>
        <begin position="1"/>
        <end position="25"/>
    </location>
</feature>
<dbReference type="SUPFAM" id="SSF56112">
    <property type="entry name" value="Protein kinase-like (PK-like)"/>
    <property type="match status" value="1"/>
</dbReference>
<evidence type="ECO:0000256" key="12">
    <source>
        <dbReference type="ARBA" id="ARBA00022840"/>
    </source>
</evidence>
<dbReference type="EC" id="2.7.11.1" evidence="2"/>
<comment type="subcellular location">
    <subcellularLocation>
        <location evidence="1">Endoplasmic reticulum membrane</location>
        <topology evidence="1">Single-pass type I membrane protein</topology>
    </subcellularLocation>
</comment>
<dbReference type="InterPro" id="IPR017441">
    <property type="entry name" value="Protein_kinase_ATP_BS"/>
</dbReference>
<keyword evidence="32" id="KW-1185">Reference proteome</keyword>
<keyword evidence="8 28" id="KW-0547">Nucleotide-binding</keyword>
<evidence type="ECO:0000256" key="17">
    <source>
        <dbReference type="ARBA" id="ARBA00023137"/>
    </source>
</evidence>
<feature type="region of interest" description="Disordered" evidence="29">
    <location>
        <begin position="766"/>
        <end position="788"/>
    </location>
</feature>
<dbReference type="PANTHER" id="PTHR11042:SF166">
    <property type="entry name" value="EUKARYOTIC TRANSLATION INITIATION FACTOR 2-ALPHA KINASE 3"/>
    <property type="match status" value="1"/>
</dbReference>
<evidence type="ECO:0000256" key="26">
    <source>
        <dbReference type="ARBA" id="ARBA00069562"/>
    </source>
</evidence>
<keyword evidence="16" id="KW-0472">Membrane</keyword>
<evidence type="ECO:0000256" key="4">
    <source>
        <dbReference type="ARBA" id="ARBA00022553"/>
    </source>
</evidence>
<name>A0A6P7X366_9AMPH</name>
<comment type="subunit">
    <text evidence="25">Forms dimers with HSPA5/BIP in resting cells. Homotetramerizes in response to endoplasmic reticulum (ER) stress, leading to its activation. Interacts with HSP90B1/GRP94. Interacts with DNAJC3; inhibiting EIF2AK3/PERK activity. Interacts with ATAD3A; ATAD3A and EIF2S1/eIF-2-alpha occupy a common binding site within the cytoplasmic loop of EIF2AK3/PERK, leading to prevent EIF2AK3/PERK association with its substrate EIF2S1/eIF-2-alpha. Interacts with MFN2. Interacts with TMEM33. Interacts with PDIA6. Interacts with LACC1.</text>
</comment>
<dbReference type="RefSeq" id="XP_030046898.1">
    <property type="nucleotide sequence ID" value="XM_030191038.1"/>
</dbReference>
<keyword evidence="5" id="KW-0808">Transferase</keyword>
<keyword evidence="12 28" id="KW-0067">ATP-binding</keyword>
<sequence>MESGAWRGALGLSMFAVLVLQAAMADLSPAAGHIPSVIGGGRGEQEGVSGSSLGFGAAGSAFPAGDVTVEDDEPGPAAEQEFYDSGGNEEMKPRCLVIISTLDGRIAALDPENLGRKQWDLDVGSGSLVSSSLSKPEVFGNKMIIPSLDGDLFQWDRDRESMEAVPFTVESLLESSHKFGDDVVLVGGKSLTTYGLSAHSGKVKYICSAMGCRRWNEEDTEQEDVLLLHRTQKTVRAVGPRSGNEKWNFSVGHFELRYIPDIEPRVGFIEGNFESSISTDESKIISEVDEQEAMTKDSVIKVSVTDWKVMAFSKQGGHLEWEHQFFTPIASAWLVKDGKIIPISLFDDTKYTSHDEILEEDEDIVEAARGATESSFYLGMYQGQLYLQSSVRISEKFPVGPTALDTRRNENAIISLPKIKWKPLIHSPSRTPVLVGSDEFDKCLSNDKFSHEEYSNGALSVLQYPYAAPGWSELGETSRKELYRLPEPVVASVGSAGRPYHQIPTFATDNGYYLPYYKRERNKRGTQITVGVIENPHYRNIRKKDPVLLLHWWKEIIGTILICITVTTYIVRRLFHPHPLSARQRKESETQCQTDSKYDIESREIKDDNWNDCKTFGYVSRYLTDFEPVQCLGRGGFGVVFEARNKVDDCNYAIKRIRLPNRELAREKVMREVKALAKLEHPGIVRYFNAWLEAPPEKWQEKMDELWLKDESTDWPFSSPTPLDAPSVKIPGTEPFPLKEQVEVLTPSSESFSSVSAGIATGLLEQSKRPFSPLESSATENRDIDPSVDPIQNMQDSFLTDCDVEDITVDESESSLPLIPNTGLRERTSSSIVFEDSGCDNSCNHEDNQIEELDSNNDQCVKEICTRESESKSPSGSPLSVSPPRPKTLSLDLTKNPGEKVKVSSPKVYLYIQMQLCKKENLKDWMSGRCTLEERPSTECLQIFLQIAEAVQFLHSKGLMHRDLKPSNIFFTIDNIVKVGDFGLVTAMDQEEDEDTVLTPMPAYARHTGQVGTKLYMSPEQIYGQSYSHKVDIFSLGLILFELLYPFSTQMERVRILTEVRSLKFPQLFCQKYGQEHNMVKHMLSPNPNERPEAVDIIESPLFEDLELPGKQVLRQRSRTLSTSGMKHTRQPSK</sequence>
<evidence type="ECO:0000256" key="18">
    <source>
        <dbReference type="ARBA" id="ARBA00023180"/>
    </source>
</evidence>